<name>A0A2N0BEK9_9LEPT</name>
<protein>
    <submittedName>
        <fullName evidence="1">Uncharacterized protein</fullName>
    </submittedName>
</protein>
<comment type="caution">
    <text evidence="1">The sequence shown here is derived from an EMBL/GenBank/DDBJ whole genome shotgun (WGS) entry which is preliminary data.</text>
</comment>
<sequence>MRKTTETIRFRRSSRAGYDLHFSDSRSESKSKISDRSLVEFNRHRFYFFERSRKSAGFLGRDRFRIIKRTIEGAGCFYSYHWVIFCSETIFYFSFIRF</sequence>
<dbReference type="AlphaFoldDB" id="A0A2N0BEK9"/>
<proteinExistence type="predicted"/>
<reference evidence="1" key="1">
    <citation type="submission" date="2017-07" db="EMBL/GenBank/DDBJ databases">
        <title>Leptospira spp. isolated from tropical soils.</title>
        <authorList>
            <person name="Thibeaux R."/>
            <person name="Iraola G."/>
            <person name="Ferres I."/>
            <person name="Bierque E."/>
            <person name="Girault D."/>
            <person name="Soupe-Gilbert M.-E."/>
            <person name="Picardeau M."/>
            <person name="Goarant C."/>
        </authorList>
    </citation>
    <scope>NUCLEOTIDE SEQUENCE [LARGE SCALE GENOMIC DNA]</scope>
    <source>
        <strain evidence="1">ATI7-C-A5</strain>
    </source>
</reference>
<gene>
    <name evidence="1" type="ORF">CH379_13360</name>
</gene>
<evidence type="ECO:0000313" key="1">
    <source>
        <dbReference type="EMBL" id="PJZ92388.1"/>
    </source>
</evidence>
<dbReference type="EMBL" id="NPEF01000140">
    <property type="protein sequence ID" value="PJZ92388.1"/>
    <property type="molecule type" value="Genomic_DNA"/>
</dbReference>
<organism evidence="1">
    <name type="scientific">Leptospira ellisii</name>
    <dbReference type="NCBI Taxonomy" id="2023197"/>
    <lineage>
        <taxon>Bacteria</taxon>
        <taxon>Pseudomonadati</taxon>
        <taxon>Spirochaetota</taxon>
        <taxon>Spirochaetia</taxon>
        <taxon>Leptospirales</taxon>
        <taxon>Leptospiraceae</taxon>
        <taxon>Leptospira</taxon>
    </lineage>
</organism>
<accession>A0A2N0B7E5</accession>
<accession>A0A2N0BEK9</accession>